<proteinExistence type="predicted"/>
<organism evidence="2 3">
    <name type="scientific">Sporocytophaga myxococcoides</name>
    <dbReference type="NCBI Taxonomy" id="153721"/>
    <lineage>
        <taxon>Bacteria</taxon>
        <taxon>Pseudomonadati</taxon>
        <taxon>Bacteroidota</taxon>
        <taxon>Cytophagia</taxon>
        <taxon>Cytophagales</taxon>
        <taxon>Cytophagaceae</taxon>
        <taxon>Sporocytophaga</taxon>
    </lineage>
</organism>
<dbReference type="OrthoDB" id="195456at2"/>
<reference evidence="2 3" key="1">
    <citation type="submission" date="2014-09" db="EMBL/GenBank/DDBJ databases">
        <title>Sporocytophaga myxococcoides PG-01 genome sequencing.</title>
        <authorList>
            <person name="Liu L."/>
            <person name="Gao P.J."/>
            <person name="Chen G.J."/>
            <person name="Wang L.S."/>
        </authorList>
    </citation>
    <scope>NUCLEOTIDE SEQUENCE [LARGE SCALE GENOMIC DNA]</scope>
    <source>
        <strain evidence="2 3">PG-01</strain>
    </source>
</reference>
<accession>A0A098LFZ7</accession>
<keyword evidence="1" id="KW-0732">Signal</keyword>
<dbReference type="STRING" id="153721.MYP_3124"/>
<feature type="chain" id="PRO_5001937307" description="DUF2911 domain-containing protein" evidence="1">
    <location>
        <begin position="24"/>
        <end position="171"/>
    </location>
</feature>
<dbReference type="AlphaFoldDB" id="A0A098LFZ7"/>
<gene>
    <name evidence="2" type="ORF">MYP_3124</name>
</gene>
<keyword evidence="3" id="KW-1185">Reference proteome</keyword>
<protein>
    <recommendedName>
        <fullName evidence="4">DUF2911 domain-containing protein</fullName>
    </recommendedName>
</protein>
<dbReference type="Proteomes" id="UP000030185">
    <property type="component" value="Unassembled WGS sequence"/>
</dbReference>
<sequence>MNQLLKVLSFIYFGILFSSNVFAQKPENRVSPLDSVSGKIGKANVSIKYSSPSVKGRKVWGSLVPYDQVWRAGANEATVFNTDQNLTIDGKTLPAGSYSFFVIPSEKGDWTVIFNKISNQWGAYKYDEKQDALRSKVKVRKTSPNERLTYKITPTGFSLLWENIEIPVIIK</sequence>
<comment type="caution">
    <text evidence="2">The sequence shown here is derived from an EMBL/GenBank/DDBJ whole genome shotgun (WGS) entry which is preliminary data.</text>
</comment>
<dbReference type="RefSeq" id="WP_045465508.1">
    <property type="nucleotide sequence ID" value="NZ_BBLT01000006.1"/>
</dbReference>
<dbReference type="InterPro" id="IPR021314">
    <property type="entry name" value="DUF2911"/>
</dbReference>
<dbReference type="EMBL" id="BBLT01000006">
    <property type="protein sequence ID" value="GAL85895.1"/>
    <property type="molecule type" value="Genomic_DNA"/>
</dbReference>
<evidence type="ECO:0000313" key="3">
    <source>
        <dbReference type="Proteomes" id="UP000030185"/>
    </source>
</evidence>
<evidence type="ECO:0000256" key="1">
    <source>
        <dbReference type="SAM" id="SignalP"/>
    </source>
</evidence>
<dbReference type="Pfam" id="PF11138">
    <property type="entry name" value="DUF2911"/>
    <property type="match status" value="1"/>
</dbReference>
<name>A0A098LFZ7_9BACT</name>
<dbReference type="eggNOG" id="COG4319">
    <property type="taxonomic scope" value="Bacteria"/>
</dbReference>
<feature type="signal peptide" evidence="1">
    <location>
        <begin position="1"/>
        <end position="23"/>
    </location>
</feature>
<evidence type="ECO:0000313" key="2">
    <source>
        <dbReference type="EMBL" id="GAL85895.1"/>
    </source>
</evidence>
<evidence type="ECO:0008006" key="4">
    <source>
        <dbReference type="Google" id="ProtNLM"/>
    </source>
</evidence>